<keyword evidence="1" id="KW-0378">Hydrolase</keyword>
<dbReference type="PANTHER" id="PTHR30337:SF7">
    <property type="entry name" value="PHOSPHOESTERASE"/>
    <property type="match status" value="1"/>
</dbReference>
<proteinExistence type="predicted"/>
<accession>A0A382JNY0</accession>
<evidence type="ECO:0000259" key="2">
    <source>
        <dbReference type="Pfam" id="PF00149"/>
    </source>
</evidence>
<dbReference type="PANTHER" id="PTHR30337">
    <property type="entry name" value="COMPONENT OF ATP-DEPENDENT DSDNA EXONUCLEASE"/>
    <property type="match status" value="1"/>
</dbReference>
<dbReference type="AlphaFoldDB" id="A0A382JNY0"/>
<evidence type="ECO:0000256" key="1">
    <source>
        <dbReference type="ARBA" id="ARBA00022801"/>
    </source>
</evidence>
<dbReference type="SUPFAM" id="SSF56300">
    <property type="entry name" value="Metallo-dependent phosphatases"/>
    <property type="match status" value="1"/>
</dbReference>
<dbReference type="CDD" id="cd00840">
    <property type="entry name" value="MPP_Mre11_N"/>
    <property type="match status" value="1"/>
</dbReference>
<protein>
    <recommendedName>
        <fullName evidence="2">Calcineurin-like phosphoesterase domain-containing protein</fullName>
    </recommendedName>
</protein>
<name>A0A382JNY0_9ZZZZ</name>
<evidence type="ECO:0000313" key="3">
    <source>
        <dbReference type="EMBL" id="SVC13429.1"/>
    </source>
</evidence>
<dbReference type="Gene3D" id="3.60.21.10">
    <property type="match status" value="1"/>
</dbReference>
<dbReference type="GO" id="GO:0016787">
    <property type="term" value="F:hydrolase activity"/>
    <property type="evidence" value="ECO:0007669"/>
    <property type="project" value="UniProtKB-KW"/>
</dbReference>
<dbReference type="Pfam" id="PF00149">
    <property type="entry name" value="Metallophos"/>
    <property type="match status" value="1"/>
</dbReference>
<dbReference type="InterPro" id="IPR050535">
    <property type="entry name" value="DNA_Repair-Maintenance_Comp"/>
</dbReference>
<organism evidence="3">
    <name type="scientific">marine metagenome</name>
    <dbReference type="NCBI Taxonomy" id="408172"/>
    <lineage>
        <taxon>unclassified sequences</taxon>
        <taxon>metagenomes</taxon>
        <taxon>ecological metagenomes</taxon>
    </lineage>
</organism>
<dbReference type="InterPro" id="IPR041796">
    <property type="entry name" value="Mre11_N"/>
</dbReference>
<feature type="domain" description="Calcineurin-like phosphoesterase" evidence="2">
    <location>
        <begin position="7"/>
        <end position="193"/>
    </location>
</feature>
<dbReference type="EMBL" id="UINC01075343">
    <property type="protein sequence ID" value="SVC13429.1"/>
    <property type="molecule type" value="Genomic_DNA"/>
</dbReference>
<dbReference type="InterPro" id="IPR004843">
    <property type="entry name" value="Calcineurin-like_PHP"/>
</dbReference>
<gene>
    <name evidence="3" type="ORF">METZ01_LOCUS266283</name>
</gene>
<sequence length="239" mass="26307">MTTSTCRILHTSDIHLDNRIGQDGHSAAETGLTRVVDKALELDVDLFLLAGDLFDHNRVKDHCLEFATAQLARINCPVVMITGNHDCMADHSVYHHYDPKDAGEHIHFIREADGGCVDFPSLGVRIWGRGIVDHHPGNKPLTGIPEHDDDAWHIGLAHGYYVGRGLEMYSSLITPDEIEASRFHYLALGHVHVFNTMEHGSTLAAYSGSPNLDLGIKQMTAAHVMLHPESGVSVSRVVL</sequence>
<reference evidence="3" key="1">
    <citation type="submission" date="2018-05" db="EMBL/GenBank/DDBJ databases">
        <authorList>
            <person name="Lanie J.A."/>
            <person name="Ng W.-L."/>
            <person name="Kazmierczak K.M."/>
            <person name="Andrzejewski T.M."/>
            <person name="Davidsen T.M."/>
            <person name="Wayne K.J."/>
            <person name="Tettelin H."/>
            <person name="Glass J.I."/>
            <person name="Rusch D."/>
            <person name="Podicherti R."/>
            <person name="Tsui H.-C.T."/>
            <person name="Winkler M.E."/>
        </authorList>
    </citation>
    <scope>NUCLEOTIDE SEQUENCE</scope>
</reference>
<dbReference type="InterPro" id="IPR029052">
    <property type="entry name" value="Metallo-depent_PP-like"/>
</dbReference>